<accession>A0A0J7K0D2</accession>
<evidence type="ECO:0000313" key="3">
    <source>
        <dbReference type="Proteomes" id="UP000036403"/>
    </source>
</evidence>
<proteinExistence type="predicted"/>
<dbReference type="Pfam" id="PF00078">
    <property type="entry name" value="RVT_1"/>
    <property type="match status" value="1"/>
</dbReference>
<name>A0A0J7K0D2_LASNI</name>
<keyword evidence="2" id="KW-0255">Endonuclease</keyword>
<dbReference type="PANTHER" id="PTHR47027:SF20">
    <property type="entry name" value="REVERSE TRANSCRIPTASE-LIKE PROTEIN WITH RNA-DIRECTED DNA POLYMERASE DOMAIN"/>
    <property type="match status" value="1"/>
</dbReference>
<dbReference type="Proteomes" id="UP000036403">
    <property type="component" value="Unassembled WGS sequence"/>
</dbReference>
<keyword evidence="2" id="KW-0695">RNA-directed DNA polymerase</keyword>
<keyword evidence="2" id="KW-0548">Nucleotidyltransferase</keyword>
<feature type="domain" description="Reverse transcriptase" evidence="1">
    <location>
        <begin position="21"/>
        <end position="272"/>
    </location>
</feature>
<dbReference type="CDD" id="cd01650">
    <property type="entry name" value="RT_nLTR_like"/>
    <property type="match status" value="1"/>
</dbReference>
<reference evidence="2 3" key="1">
    <citation type="submission" date="2015-04" db="EMBL/GenBank/DDBJ databases">
        <title>Lasius niger genome sequencing.</title>
        <authorList>
            <person name="Konorov E.A."/>
            <person name="Nikitin M.A."/>
            <person name="Kirill M.V."/>
            <person name="Chang P."/>
        </authorList>
    </citation>
    <scope>NUCLEOTIDE SEQUENCE [LARGE SCALE GENOMIC DNA]</scope>
    <source>
        <tissue evidence="2">Whole</tissue>
    </source>
</reference>
<dbReference type="PaxDb" id="67767-A0A0J7K0D2"/>
<comment type="caution">
    <text evidence="2">The sequence shown here is derived from an EMBL/GenBank/DDBJ whole genome shotgun (WGS) entry which is preliminary data.</text>
</comment>
<dbReference type="GO" id="GO:0004519">
    <property type="term" value="F:endonuclease activity"/>
    <property type="evidence" value="ECO:0007669"/>
    <property type="project" value="UniProtKB-KW"/>
</dbReference>
<dbReference type="InterPro" id="IPR043502">
    <property type="entry name" value="DNA/RNA_pol_sf"/>
</dbReference>
<keyword evidence="2" id="KW-0808">Transferase</keyword>
<protein>
    <submittedName>
        <fullName evidence="2">Endonuclease-reverse transcriptase</fullName>
    </submittedName>
</protein>
<sequence>MELLKYGGRQLVIRLHELMLKIWDEKRMPEKWRTSVIYPIHKKGDKLMCENYREISLLSTAYQIFTTIIKDKIEENAESIIGEYQAGFRPGRSTVDQLFTERQVYKKFWEFNIDIYQLFIDFKQAYNSIDRNKLFATILDFKIHPKLVRLVRCTMQNTRCQVKIAGELTSVIEVPQELKQGDGLAPTLFNLALEHAMRRVDVNTILMDKSVQITGYADDLNIFGRSVMAIKKAFGNLEEAAKEIGLIINEHKIKLAFSFEAPPQSPPCNLIVA</sequence>
<dbReference type="InterPro" id="IPR043128">
    <property type="entry name" value="Rev_trsase/Diguanyl_cyclase"/>
</dbReference>
<dbReference type="OrthoDB" id="7697103at2759"/>
<organism evidence="2 3">
    <name type="scientific">Lasius niger</name>
    <name type="common">Black garden ant</name>
    <dbReference type="NCBI Taxonomy" id="67767"/>
    <lineage>
        <taxon>Eukaryota</taxon>
        <taxon>Metazoa</taxon>
        <taxon>Ecdysozoa</taxon>
        <taxon>Arthropoda</taxon>
        <taxon>Hexapoda</taxon>
        <taxon>Insecta</taxon>
        <taxon>Pterygota</taxon>
        <taxon>Neoptera</taxon>
        <taxon>Endopterygota</taxon>
        <taxon>Hymenoptera</taxon>
        <taxon>Apocrita</taxon>
        <taxon>Aculeata</taxon>
        <taxon>Formicoidea</taxon>
        <taxon>Formicidae</taxon>
        <taxon>Formicinae</taxon>
        <taxon>Lasius</taxon>
        <taxon>Lasius</taxon>
    </lineage>
</organism>
<dbReference type="GO" id="GO:0003964">
    <property type="term" value="F:RNA-directed DNA polymerase activity"/>
    <property type="evidence" value="ECO:0007669"/>
    <property type="project" value="UniProtKB-KW"/>
</dbReference>
<dbReference type="STRING" id="67767.A0A0J7K0D2"/>
<dbReference type="AlphaFoldDB" id="A0A0J7K0D2"/>
<dbReference type="SUPFAM" id="SSF56672">
    <property type="entry name" value="DNA/RNA polymerases"/>
    <property type="match status" value="1"/>
</dbReference>
<keyword evidence="2" id="KW-0540">Nuclease</keyword>
<dbReference type="InterPro" id="IPR000477">
    <property type="entry name" value="RT_dom"/>
</dbReference>
<dbReference type="PANTHER" id="PTHR47027">
    <property type="entry name" value="REVERSE TRANSCRIPTASE DOMAIN-CONTAINING PROTEIN"/>
    <property type="match status" value="1"/>
</dbReference>
<keyword evidence="3" id="KW-1185">Reference proteome</keyword>
<evidence type="ECO:0000313" key="2">
    <source>
        <dbReference type="EMBL" id="KMQ83596.1"/>
    </source>
</evidence>
<keyword evidence="2" id="KW-0378">Hydrolase</keyword>
<gene>
    <name evidence="2" type="ORF">RF55_19579</name>
</gene>
<dbReference type="EMBL" id="LBMM01019193">
    <property type="protein sequence ID" value="KMQ83596.1"/>
    <property type="molecule type" value="Genomic_DNA"/>
</dbReference>
<dbReference type="Gene3D" id="3.30.70.270">
    <property type="match status" value="1"/>
</dbReference>
<evidence type="ECO:0000259" key="1">
    <source>
        <dbReference type="PROSITE" id="PS50878"/>
    </source>
</evidence>
<dbReference type="PROSITE" id="PS50878">
    <property type="entry name" value="RT_POL"/>
    <property type="match status" value="1"/>
</dbReference>